<feature type="domain" description="Phosphodiester glycosidase" evidence="2">
    <location>
        <begin position="240"/>
        <end position="430"/>
    </location>
</feature>
<dbReference type="AlphaFoldDB" id="A0A934J7W4"/>
<protein>
    <submittedName>
        <fullName evidence="3">Phosphodiester glycosidase family protein</fullName>
    </submittedName>
</protein>
<dbReference type="InterPro" id="IPR036582">
    <property type="entry name" value="Mao_N_sf"/>
</dbReference>
<dbReference type="EMBL" id="JAELUP010000061">
    <property type="protein sequence ID" value="MBJ6361918.1"/>
    <property type="molecule type" value="Genomic_DNA"/>
</dbReference>
<name>A0A934J7W4_9BACL</name>
<dbReference type="GO" id="GO:0016798">
    <property type="term" value="F:hydrolase activity, acting on glycosyl bonds"/>
    <property type="evidence" value="ECO:0007669"/>
    <property type="project" value="UniProtKB-KW"/>
</dbReference>
<evidence type="ECO:0000313" key="3">
    <source>
        <dbReference type="EMBL" id="MBJ6361918.1"/>
    </source>
</evidence>
<dbReference type="Pfam" id="PF09992">
    <property type="entry name" value="NAGPA"/>
    <property type="match status" value="1"/>
</dbReference>
<dbReference type="SUPFAM" id="SSF55383">
    <property type="entry name" value="Copper amine oxidase, domain N"/>
    <property type="match status" value="2"/>
</dbReference>
<gene>
    <name evidence="3" type="ORF">JFN88_11650</name>
</gene>
<dbReference type="Pfam" id="PF07833">
    <property type="entry name" value="Cu_amine_oxidN1"/>
    <property type="match status" value="1"/>
</dbReference>
<keyword evidence="3" id="KW-0378">Hydrolase</keyword>
<organism evidence="3 4">
    <name type="scientific">Paenibacillus roseus</name>
    <dbReference type="NCBI Taxonomy" id="2798579"/>
    <lineage>
        <taxon>Bacteria</taxon>
        <taxon>Bacillati</taxon>
        <taxon>Bacillota</taxon>
        <taxon>Bacilli</taxon>
        <taxon>Bacillales</taxon>
        <taxon>Paenibacillaceae</taxon>
        <taxon>Paenibacillus</taxon>
    </lineage>
</organism>
<proteinExistence type="predicted"/>
<dbReference type="Proteomes" id="UP000640274">
    <property type="component" value="Unassembled WGS sequence"/>
</dbReference>
<accession>A0A934J7W4</accession>
<dbReference type="PANTHER" id="PTHR40446">
    <property type="entry name" value="N-ACETYLGLUCOSAMINE-1-PHOSPHODIESTER ALPHA-N-ACETYLGLUCOSAMINIDASE"/>
    <property type="match status" value="1"/>
</dbReference>
<dbReference type="InterPro" id="IPR012854">
    <property type="entry name" value="Cu_amine_oxidase-like_N"/>
</dbReference>
<evidence type="ECO:0000259" key="1">
    <source>
        <dbReference type="Pfam" id="PF07833"/>
    </source>
</evidence>
<dbReference type="Gene3D" id="3.30.457.10">
    <property type="entry name" value="Copper amine oxidase-like, N-terminal domain"/>
    <property type="match status" value="2"/>
</dbReference>
<comment type="caution">
    <text evidence="3">The sequence shown here is derived from an EMBL/GenBank/DDBJ whole genome shotgun (WGS) entry which is preliminary data.</text>
</comment>
<evidence type="ECO:0000259" key="2">
    <source>
        <dbReference type="Pfam" id="PF09992"/>
    </source>
</evidence>
<sequence length="902" mass="95238">MERNVPAPKTLAAMKKQILIVTLSGALLVQPFVPLSLPSEGQVASAAAAQSPAVKLLDEVMVTSGAKQQKYLWTSTRSSTAVQANVYVLEVDLSNPYVKLDVMSGKNSTVASKNTVTNMVAETKAVAGINADFFIMTAEGVGMGPQISNGNMVTTPSVINGMYSFSLDKNRTPEIDNYAFDGKVTSESGATFALSGINKTNYTMDTANGSQRSHVNALYMYTSAWATTERPQNSATLPTEVLVRNGVVTQIQENGSLPGTVPEDGYILRAHGEAAKFVRENLAIGQRVTADYSLVSLTSGAKKDPAAFQMMVGGHTLLVDNGKEAVFTRDISGVSGNSAVARTAIGYSRDNKKLYLITVEKQGSSSGMTLKELQSAMVSLGIWKGLNLDGGGSTTMVTRPLGDFAAGLTHATSNGVGTSQRAVANGLGIYSIAPQGEAKGIRASGPSAVFVKGPAEFSLKGYDTYYNPIRFEGANATWSAKSLGAFSGNIFTASKPGKTTLTVKSGSASANMDVEVVAGGQIDQMTVSPSSGSIAAGATINLPIKVKLNDGRELTVPAESVTWELKGMKGRVKDGKLTVDSVDQGAANAYAIASYDGYAAMAAFSASNSATSKVWEDFEKVSYPITFKGNPFGTVGSAVIVKGIAGRENSSALQIAYDFTTGAGGRWAYAVLGSNGRSVEGKPVSLTASVYGDGSKNWLRAEVSDAAGKVHYLDLARPLDWTGWKDVKVDLGKLGLSYPISIKQIYVANPESGQEERALTGQVAIDDIKFEYQNAVTTPPASKIELTIGKRSAAVNGKATALDAAPIVLNGTTYVPLRFVSDAIGGQVNWDGRSKRVNLLRGNKMLDLWIGRKEVVLNGSRIKTEVSPIERSGRTLVPVRLVSEQLGLTVTWDNKAQKVTIQ</sequence>
<reference evidence="3" key="1">
    <citation type="submission" date="2020-12" db="EMBL/GenBank/DDBJ databases">
        <authorList>
            <person name="Huq M.A."/>
        </authorList>
    </citation>
    <scope>NUCLEOTIDE SEQUENCE</scope>
    <source>
        <strain evidence="3">MAHUQ-46</strain>
    </source>
</reference>
<dbReference type="InterPro" id="IPR018711">
    <property type="entry name" value="NAGPA"/>
</dbReference>
<evidence type="ECO:0000313" key="4">
    <source>
        <dbReference type="Proteomes" id="UP000640274"/>
    </source>
</evidence>
<keyword evidence="4" id="KW-1185">Reference proteome</keyword>
<feature type="domain" description="Copper amine oxidase-like N-terminal" evidence="1">
    <location>
        <begin position="795"/>
        <end position="901"/>
    </location>
</feature>
<dbReference type="PANTHER" id="PTHR40446:SF2">
    <property type="entry name" value="N-ACETYLGLUCOSAMINE-1-PHOSPHODIESTER ALPHA-N-ACETYLGLUCOSAMINIDASE"/>
    <property type="match status" value="1"/>
</dbReference>
<keyword evidence="3" id="KW-0326">Glycosidase</keyword>